<dbReference type="OrthoDB" id="4138941at2759"/>
<sequence length="451" mass="52782">MSNTQGQSWTETFFNDWPLPDWINAGHEDKQDVRLFDPQKKWMLGRSADAGRYSEFGRIQVMWLYVRRGEIFYRQHVAKIFPEYTEHNAEMQLRRRPPRFPKTAKELRDELDWFANELKVFNRIDASCTSSQRIYFPGFHGVITDLEKCLSSPYAKHRAIALECIRPKLSSRRILAACNEHSHGNEFKDKLRGLGSLSDFEVEYYDSLFTDRIRRLLTLHRLGITHGDIKDEHFRLPMDFFDTVLYDFSHSYTFSPVRPYSINRGQPRPLKNISRGEQTKVESQVFERAENLDLREYLVKSTGATHSVIMDALFQPLQEESLELIILRVRFRPDAFSMPSVNSVFPFLEGIRSNGDITWHIRRARMLEAYTSIWLISRKDRSGKTAIEFLTEESHPENSEEERIRYLLCLIPKTWEAEHIHSQIISVCSSFSSADSGCIKTWGDLLQHAQS</sequence>
<evidence type="ECO:0000313" key="1">
    <source>
        <dbReference type="EMBL" id="PWY75565.1"/>
    </source>
</evidence>
<name>A0A317VNR2_ASPEC</name>
<dbReference type="VEuPathDB" id="FungiDB:BO83DRAFT_407330"/>
<protein>
    <recommendedName>
        <fullName evidence="3">Protein kinase domain-containing protein</fullName>
    </recommendedName>
</protein>
<evidence type="ECO:0000313" key="2">
    <source>
        <dbReference type="Proteomes" id="UP000246171"/>
    </source>
</evidence>
<dbReference type="EMBL" id="MSFU01000009">
    <property type="protein sequence ID" value="PWY75565.1"/>
    <property type="molecule type" value="Genomic_DNA"/>
</dbReference>
<proteinExistence type="predicted"/>
<dbReference type="Proteomes" id="UP000246171">
    <property type="component" value="Unassembled WGS sequence"/>
</dbReference>
<gene>
    <name evidence="1" type="ORF">BO83DRAFT_407330</name>
</gene>
<comment type="caution">
    <text evidence="1">The sequence shown here is derived from an EMBL/GenBank/DDBJ whole genome shotgun (WGS) entry which is preliminary data.</text>
</comment>
<dbReference type="GeneID" id="37055910"/>
<dbReference type="SUPFAM" id="SSF56112">
    <property type="entry name" value="Protein kinase-like (PK-like)"/>
    <property type="match status" value="1"/>
</dbReference>
<accession>A0A317VNR2</accession>
<reference evidence="1" key="1">
    <citation type="submission" date="2016-12" db="EMBL/GenBank/DDBJ databases">
        <title>The genomes of Aspergillus section Nigri reveals drivers in fungal speciation.</title>
        <authorList>
            <consortium name="DOE Joint Genome Institute"/>
            <person name="Vesth T.C."/>
            <person name="Nybo J."/>
            <person name="Theobald S."/>
            <person name="Brandl J."/>
            <person name="Frisvad J.C."/>
            <person name="Nielsen K.F."/>
            <person name="Lyhne E.K."/>
            <person name="Kogle M.E."/>
            <person name="Kuo A."/>
            <person name="Riley R."/>
            <person name="Clum A."/>
            <person name="Nolan M."/>
            <person name="Lipzen A."/>
            <person name="Salamov A."/>
            <person name="Henrissat B."/>
            <person name="Wiebenga A."/>
            <person name="De vries R.P."/>
            <person name="Grigoriev I.V."/>
            <person name="Mortensen U.H."/>
            <person name="Andersen M.R."/>
            <person name="Baker S.E."/>
        </authorList>
    </citation>
    <scope>NUCLEOTIDE SEQUENCE</scope>
    <source>
        <strain evidence="1">CBS 122712</strain>
    </source>
</reference>
<dbReference type="InterPro" id="IPR011009">
    <property type="entry name" value="Kinase-like_dom_sf"/>
</dbReference>
<evidence type="ECO:0008006" key="3">
    <source>
        <dbReference type="Google" id="ProtNLM"/>
    </source>
</evidence>
<organism evidence="1 2">
    <name type="scientific">Aspergillus eucalypticola (strain CBS 122712 / IBT 29274)</name>
    <dbReference type="NCBI Taxonomy" id="1448314"/>
    <lineage>
        <taxon>Eukaryota</taxon>
        <taxon>Fungi</taxon>
        <taxon>Dikarya</taxon>
        <taxon>Ascomycota</taxon>
        <taxon>Pezizomycotina</taxon>
        <taxon>Eurotiomycetes</taxon>
        <taxon>Eurotiomycetidae</taxon>
        <taxon>Eurotiales</taxon>
        <taxon>Aspergillaceae</taxon>
        <taxon>Aspergillus</taxon>
        <taxon>Aspergillus subgen. Circumdati</taxon>
    </lineage>
</organism>
<dbReference type="RefSeq" id="XP_025389095.1">
    <property type="nucleotide sequence ID" value="XM_025533948.1"/>
</dbReference>
<keyword evidence="2" id="KW-1185">Reference proteome</keyword>
<dbReference type="AlphaFoldDB" id="A0A317VNR2"/>